<gene>
    <name evidence="2" type="ORF">C798_11995</name>
</gene>
<dbReference type="Proteomes" id="UP000501648">
    <property type="component" value="Chromosome"/>
</dbReference>
<organism evidence="2 3">
    <name type="scientific">Herbaspirillum rubrisubalbicans Os34</name>
    <dbReference type="NCBI Taxonomy" id="1235827"/>
    <lineage>
        <taxon>Bacteria</taxon>
        <taxon>Pseudomonadati</taxon>
        <taxon>Pseudomonadota</taxon>
        <taxon>Betaproteobacteria</taxon>
        <taxon>Burkholderiales</taxon>
        <taxon>Oxalobacteraceae</taxon>
        <taxon>Herbaspirillum</taxon>
    </lineage>
</organism>
<dbReference type="GO" id="GO:0016226">
    <property type="term" value="P:iron-sulfur cluster assembly"/>
    <property type="evidence" value="ECO:0007669"/>
    <property type="project" value="TreeGrafter"/>
</dbReference>
<dbReference type="Pfam" id="PF01722">
    <property type="entry name" value="BolA"/>
    <property type="match status" value="1"/>
</dbReference>
<dbReference type="EMBL" id="CP008956">
    <property type="protein sequence ID" value="QJQ00927.1"/>
    <property type="molecule type" value="Genomic_DNA"/>
</dbReference>
<dbReference type="PIRSF" id="PIRSF003113">
    <property type="entry name" value="BolA"/>
    <property type="match status" value="1"/>
</dbReference>
<sequence>MSGADTRVARITARLTATFSPTVCLVEDESALHAGHAGAASGGGHYRIRLVSNLFEGKNRLQRHRLVYDCLSDLMQQEIHALAIVAHSPSEATN</sequence>
<dbReference type="InterPro" id="IPR036065">
    <property type="entry name" value="BolA-like_sf"/>
</dbReference>
<protein>
    <submittedName>
        <fullName evidence="2">BolA family transcriptional regulator</fullName>
    </submittedName>
</protein>
<dbReference type="RefSeq" id="WP_017451131.1">
    <property type="nucleotide sequence ID" value="NZ_CP008956.1"/>
</dbReference>
<comment type="similarity">
    <text evidence="1">Belongs to the BolA/IbaG family.</text>
</comment>
<accession>A0A6M3ZQN6</accession>
<evidence type="ECO:0000313" key="2">
    <source>
        <dbReference type="EMBL" id="QJQ00927.1"/>
    </source>
</evidence>
<dbReference type="SUPFAM" id="SSF82657">
    <property type="entry name" value="BolA-like"/>
    <property type="match status" value="1"/>
</dbReference>
<dbReference type="PANTHER" id="PTHR46230">
    <property type="match status" value="1"/>
</dbReference>
<evidence type="ECO:0000256" key="1">
    <source>
        <dbReference type="RuleBase" id="RU003860"/>
    </source>
</evidence>
<dbReference type="AlphaFoldDB" id="A0A6M3ZQN6"/>
<evidence type="ECO:0000313" key="3">
    <source>
        <dbReference type="Proteomes" id="UP000501648"/>
    </source>
</evidence>
<name>A0A6M3ZQN6_9BURK</name>
<proteinExistence type="inferred from homology"/>
<dbReference type="Gene3D" id="3.30.300.90">
    <property type="entry name" value="BolA-like"/>
    <property type="match status" value="1"/>
</dbReference>
<dbReference type="InterPro" id="IPR002634">
    <property type="entry name" value="BolA"/>
</dbReference>
<dbReference type="PANTHER" id="PTHR46230:SF7">
    <property type="entry name" value="BOLA-LIKE PROTEIN 1"/>
    <property type="match status" value="1"/>
</dbReference>
<reference evidence="2 3" key="1">
    <citation type="journal article" date="2012" name="J. Bacteriol.">
        <title>Genome sequence of the pathogenic Herbaspirillum seropedicae strain Os34, isolated from rice roots.</title>
        <authorList>
            <person name="Ye W."/>
            <person name="Ye S."/>
            <person name="Liu J."/>
            <person name="Chang S."/>
            <person name="Chen M."/>
            <person name="Zhu B."/>
            <person name="Guo L."/>
            <person name="An Q."/>
        </authorList>
    </citation>
    <scope>NUCLEOTIDE SEQUENCE [LARGE SCALE GENOMIC DNA]</scope>
    <source>
        <strain evidence="2 3">Os34</strain>
    </source>
</reference>